<feature type="transmembrane region" description="Helical" evidence="1">
    <location>
        <begin position="56"/>
        <end position="73"/>
    </location>
</feature>
<protein>
    <recommendedName>
        <fullName evidence="2">HD-GYP domain-containing protein</fullName>
    </recommendedName>
</protein>
<organism evidence="3 4">
    <name type="scientific">Priestia filamentosa</name>
    <dbReference type="NCBI Taxonomy" id="1402861"/>
    <lineage>
        <taxon>Bacteria</taxon>
        <taxon>Bacillati</taxon>
        <taxon>Bacillota</taxon>
        <taxon>Bacilli</taxon>
        <taxon>Bacillales</taxon>
        <taxon>Bacillaceae</taxon>
        <taxon>Priestia</taxon>
    </lineage>
</organism>
<dbReference type="Proteomes" id="UP000036202">
    <property type="component" value="Chromosome"/>
</dbReference>
<dbReference type="KEGG" id="beo:BEH_17285"/>
<dbReference type="NCBIfam" id="TIGR00277">
    <property type="entry name" value="HDIG"/>
    <property type="match status" value="1"/>
</dbReference>
<feature type="transmembrane region" description="Helical" evidence="1">
    <location>
        <begin position="125"/>
        <end position="142"/>
    </location>
</feature>
<dbReference type="CDD" id="cd00077">
    <property type="entry name" value="HDc"/>
    <property type="match status" value="1"/>
</dbReference>
<feature type="transmembrane region" description="Helical" evidence="1">
    <location>
        <begin position="79"/>
        <end position="97"/>
    </location>
</feature>
<evidence type="ECO:0000313" key="3">
    <source>
        <dbReference type="EMBL" id="AKO93674.1"/>
    </source>
</evidence>
<dbReference type="PROSITE" id="PS51832">
    <property type="entry name" value="HD_GYP"/>
    <property type="match status" value="1"/>
</dbReference>
<dbReference type="InterPro" id="IPR003607">
    <property type="entry name" value="HD/PDEase_dom"/>
</dbReference>
<dbReference type="SMART" id="SM00471">
    <property type="entry name" value="HDc"/>
    <property type="match status" value="1"/>
</dbReference>
<dbReference type="OrthoDB" id="9759601at2"/>
<dbReference type="InterPro" id="IPR037522">
    <property type="entry name" value="HD_GYP_dom"/>
</dbReference>
<sequence>MAQHTELYEDYFNDHRLKVTTYLYRIIIIFLGLSCVWNTFFYLFQANFSRASLPSFLICLALLIMMGSLKRYIDFKASIYQHMILIYSVGLLIVVYFQSSYSEAWSFFLLLPLLAGIYGEKKTLVYYSLIGLGLLTFFSIKLPKKNYTADGIEISNRILLYIILSTLSFLVLQMLHLIYRRQVNLVKDSTEATIEEIVNTFVVAVEAKDVYTYGHSERVSQYAVALASSLPDYCEQDLKRIKLSGLLHDVGKINVPEHILMKKGRLFEKEYETVKTHSTSGAQMIERMSRLQRLKAGVLYHHERWDGTGYPSGLKGRDIPLDARVLAIADAFDAMTTTRSYRQGIKFEEAFYRLELAKGTQFDPWLIESLKDVKNRFREIYDGLECDRKQREKRIESL</sequence>
<feature type="transmembrane region" description="Helical" evidence="1">
    <location>
        <begin position="158"/>
        <end position="179"/>
    </location>
</feature>
<gene>
    <name evidence="3" type="ORF">BEH_17285</name>
</gene>
<dbReference type="AlphaFoldDB" id="A0A0H4KMZ4"/>
<reference evidence="3 4" key="1">
    <citation type="journal article" date="2015" name="PLoS ONE">
        <title>Genome Sequence of Bacillus endophyticus and Analysis of Its Companion Mechanism in the Ketogulonigenium vulgare-Bacillus Strain Consortium.</title>
        <authorList>
            <person name="Jia N."/>
            <person name="Du J."/>
            <person name="Ding M.Z."/>
            <person name="Gao F."/>
            <person name="Yuan Y.J."/>
        </authorList>
    </citation>
    <scope>NUCLEOTIDE SEQUENCE [LARGE SCALE GENOMIC DNA]</scope>
    <source>
        <strain evidence="3 4">Hbe603</strain>
    </source>
</reference>
<reference evidence="4" key="2">
    <citation type="submission" date="2015-06" db="EMBL/GenBank/DDBJ databases">
        <title>Genome Sequence of Bacillus endophyticus and Analysis of its Companion Mechanism in the Ketogulonigenium vulgare-Bacillus strain Consortium.</title>
        <authorList>
            <person name="Jia N."/>
            <person name="Du J."/>
            <person name="Ding M.-Z."/>
            <person name="Gao F."/>
            <person name="Yuan Y.-J."/>
        </authorList>
    </citation>
    <scope>NUCLEOTIDE SEQUENCE [LARGE SCALE GENOMIC DNA]</scope>
    <source>
        <strain evidence="4">Hbe603</strain>
    </source>
</reference>
<dbReference type="RefSeq" id="WP_046217729.1">
    <property type="nucleotide sequence ID" value="NZ_CP011974.1"/>
</dbReference>
<dbReference type="EMBL" id="CP011974">
    <property type="protein sequence ID" value="AKO93674.1"/>
    <property type="molecule type" value="Genomic_DNA"/>
</dbReference>
<accession>A0A0H4KMZ4</accession>
<dbReference type="PANTHER" id="PTHR43155">
    <property type="entry name" value="CYCLIC DI-GMP PHOSPHODIESTERASE PA4108-RELATED"/>
    <property type="match status" value="1"/>
</dbReference>
<dbReference type="InterPro" id="IPR006675">
    <property type="entry name" value="HDIG_dom"/>
</dbReference>
<evidence type="ECO:0000313" key="4">
    <source>
        <dbReference type="Proteomes" id="UP000036202"/>
    </source>
</evidence>
<name>A0A0H4KMZ4_9BACI</name>
<evidence type="ECO:0000256" key="1">
    <source>
        <dbReference type="SAM" id="Phobius"/>
    </source>
</evidence>
<evidence type="ECO:0000259" key="2">
    <source>
        <dbReference type="PROSITE" id="PS51832"/>
    </source>
</evidence>
<dbReference type="PATRIC" id="fig|135735.6.peg.3674"/>
<keyword evidence="1" id="KW-1133">Transmembrane helix</keyword>
<dbReference type="Pfam" id="PF13487">
    <property type="entry name" value="HD_5"/>
    <property type="match status" value="1"/>
</dbReference>
<dbReference type="Gene3D" id="1.10.3210.10">
    <property type="entry name" value="Hypothetical protein af1432"/>
    <property type="match status" value="1"/>
</dbReference>
<keyword evidence="4" id="KW-1185">Reference proteome</keyword>
<proteinExistence type="predicted"/>
<keyword evidence="1" id="KW-0812">Transmembrane</keyword>
<keyword evidence="1" id="KW-0472">Membrane</keyword>
<dbReference type="SUPFAM" id="SSF109604">
    <property type="entry name" value="HD-domain/PDEase-like"/>
    <property type="match status" value="1"/>
</dbReference>
<feature type="transmembrane region" description="Helical" evidence="1">
    <location>
        <begin position="22"/>
        <end position="44"/>
    </location>
</feature>
<feature type="domain" description="HD-GYP" evidence="2">
    <location>
        <begin position="190"/>
        <end position="386"/>
    </location>
</feature>